<dbReference type="PANTHER" id="PTHR30336:SF4">
    <property type="entry name" value="ENVELOPE BIOGENESIS FACTOR ELYC"/>
    <property type="match status" value="1"/>
</dbReference>
<dbReference type="PROSITE" id="PS50206">
    <property type="entry name" value="RHODANESE_3"/>
    <property type="match status" value="1"/>
</dbReference>
<comment type="caution">
    <text evidence="3">The sequence shown here is derived from an EMBL/GenBank/DDBJ whole genome shotgun (WGS) entry which is preliminary data.</text>
</comment>
<dbReference type="RefSeq" id="WP_377962448.1">
    <property type="nucleotide sequence ID" value="NZ_JBHZOL010000030.1"/>
</dbReference>
<sequence>MFVFLSKLLPLFVYPLGLACLLLLSALILLWRRPRWAAAAIALALLLLSLGGNRWVADSLVRSLEWRYLPAAELPTAEAIVVLGGSVYPAIPPRPWVEVSEAGDRVIYGARLFLAGKAPVLILSGGRIDWKDGGPPESADMAKLARMLGVPNQAIFEDPTSLNTYENAVNVKRILQAQRINRVLLVTSAIHMPRSLLIFQKQNIEAIPAPVDFVITEQTLQENSTTPEGRVLSLIPDAEPLEYLTRALKEYIGMGVYRLKGWL</sequence>
<dbReference type="CDD" id="cd06259">
    <property type="entry name" value="YdcF-like"/>
    <property type="match status" value="1"/>
</dbReference>
<accession>A0ABW6IBS7</accession>
<dbReference type="InterPro" id="IPR014729">
    <property type="entry name" value="Rossmann-like_a/b/a_fold"/>
</dbReference>
<evidence type="ECO:0000313" key="4">
    <source>
        <dbReference type="Proteomes" id="UP001600165"/>
    </source>
</evidence>
<reference evidence="3 4" key="1">
    <citation type="submission" date="2024-10" db="EMBL/GenBank/DDBJ databases">
        <authorList>
            <person name="Ratan Roy A."/>
            <person name="Morales Sandoval P.H."/>
            <person name="De Los Santos Villalobos S."/>
            <person name="Chakraborty S."/>
            <person name="Mukherjee J."/>
        </authorList>
    </citation>
    <scope>NUCLEOTIDE SEQUENCE [LARGE SCALE GENOMIC DNA]</scope>
    <source>
        <strain evidence="3 4">S1</strain>
    </source>
</reference>
<dbReference type="InterPro" id="IPR003848">
    <property type="entry name" value="DUF218"/>
</dbReference>
<feature type="transmembrane region" description="Helical" evidence="1">
    <location>
        <begin position="37"/>
        <end position="57"/>
    </location>
</feature>
<keyword evidence="4" id="KW-1185">Reference proteome</keyword>
<feature type="transmembrane region" description="Helical" evidence="1">
    <location>
        <begin position="12"/>
        <end position="31"/>
    </location>
</feature>
<protein>
    <submittedName>
        <fullName evidence="3">YdcF family protein</fullName>
    </submittedName>
</protein>
<dbReference type="EMBL" id="JBHZOL010000030">
    <property type="protein sequence ID" value="MFE4105598.1"/>
    <property type="molecule type" value="Genomic_DNA"/>
</dbReference>
<feature type="domain" description="Rhodanese" evidence="2">
    <location>
        <begin position="110"/>
        <end position="139"/>
    </location>
</feature>
<dbReference type="Gene3D" id="3.40.50.620">
    <property type="entry name" value="HUPs"/>
    <property type="match status" value="1"/>
</dbReference>
<name>A0ABW6IBS7_9CYAN</name>
<organism evidence="3 4">
    <name type="scientific">Almyronema epifaneia S1</name>
    <dbReference type="NCBI Taxonomy" id="2991925"/>
    <lineage>
        <taxon>Bacteria</taxon>
        <taxon>Bacillati</taxon>
        <taxon>Cyanobacteriota</taxon>
        <taxon>Cyanophyceae</taxon>
        <taxon>Nodosilineales</taxon>
        <taxon>Nodosilineaceae</taxon>
        <taxon>Almyronema</taxon>
        <taxon>Almyronema epifaneia</taxon>
    </lineage>
</organism>
<dbReference type="PROSITE" id="PS51257">
    <property type="entry name" value="PROKAR_LIPOPROTEIN"/>
    <property type="match status" value="1"/>
</dbReference>
<keyword evidence="1" id="KW-0812">Transmembrane</keyword>
<dbReference type="PANTHER" id="PTHR30336">
    <property type="entry name" value="INNER MEMBRANE PROTEIN, PROBABLE PERMEASE"/>
    <property type="match status" value="1"/>
</dbReference>
<keyword evidence="1" id="KW-0472">Membrane</keyword>
<evidence type="ECO:0000256" key="1">
    <source>
        <dbReference type="SAM" id="Phobius"/>
    </source>
</evidence>
<dbReference type="Proteomes" id="UP001600165">
    <property type="component" value="Unassembled WGS sequence"/>
</dbReference>
<dbReference type="InterPro" id="IPR051599">
    <property type="entry name" value="Cell_Envelope_Assoc"/>
</dbReference>
<dbReference type="InterPro" id="IPR001763">
    <property type="entry name" value="Rhodanese-like_dom"/>
</dbReference>
<proteinExistence type="predicted"/>
<dbReference type="Pfam" id="PF02698">
    <property type="entry name" value="DUF218"/>
    <property type="match status" value="1"/>
</dbReference>
<gene>
    <name evidence="3" type="ORF">ACFVKH_04865</name>
</gene>
<evidence type="ECO:0000313" key="3">
    <source>
        <dbReference type="EMBL" id="MFE4105598.1"/>
    </source>
</evidence>
<keyword evidence="1" id="KW-1133">Transmembrane helix</keyword>
<evidence type="ECO:0000259" key="2">
    <source>
        <dbReference type="PROSITE" id="PS50206"/>
    </source>
</evidence>